<protein>
    <submittedName>
        <fullName evidence="1">Uncharacterized protein</fullName>
    </submittedName>
</protein>
<dbReference type="SUPFAM" id="SSF51197">
    <property type="entry name" value="Clavaminate synthase-like"/>
    <property type="match status" value="1"/>
</dbReference>
<sequence>MPVTEHIDVTDQMKRDLAEDGGIVVRGLFTPQQLTRVRQSFDYGIATQAHSTAWPMPVPRTSTSTITATRRTARCTWRRSRSWDWPIS</sequence>
<dbReference type="EMBL" id="PPEA01000673">
    <property type="protein sequence ID" value="PQM45069.1"/>
    <property type="molecule type" value="Genomic_DNA"/>
</dbReference>
<accession>A0A2S8BEK9</accession>
<proteinExistence type="predicted"/>
<organism evidence="1 2">
    <name type="scientific">Mycobacterium talmoniae</name>
    <dbReference type="NCBI Taxonomy" id="1858794"/>
    <lineage>
        <taxon>Bacteria</taxon>
        <taxon>Bacillati</taxon>
        <taxon>Actinomycetota</taxon>
        <taxon>Actinomycetes</taxon>
        <taxon>Mycobacteriales</taxon>
        <taxon>Mycobacteriaceae</taxon>
        <taxon>Mycobacterium</taxon>
    </lineage>
</organism>
<comment type="caution">
    <text evidence="1">The sequence shown here is derived from an EMBL/GenBank/DDBJ whole genome shotgun (WGS) entry which is preliminary data.</text>
</comment>
<gene>
    <name evidence="1" type="ORF">C1Y40_04775</name>
</gene>
<name>A0A2S8BEK9_9MYCO</name>
<reference evidence="1 2" key="1">
    <citation type="journal article" date="2017" name="Int. J. Syst. Evol. Microbiol.">
        <title>Mycobacterium talmoniae sp. nov., a slowly growing mycobacterium isolated from human respiratory samples.</title>
        <authorList>
            <person name="Davidson R.M."/>
            <person name="DeGroote M.A."/>
            <person name="Marola J.L."/>
            <person name="Buss S."/>
            <person name="Jones V."/>
            <person name="McNeil M.R."/>
            <person name="Freifeld A.G."/>
            <person name="Elaine Epperson L."/>
            <person name="Hasan N.A."/>
            <person name="Jackson M."/>
            <person name="Iwen P.C."/>
            <person name="Salfinger M."/>
            <person name="Strong M."/>
        </authorList>
    </citation>
    <scope>NUCLEOTIDE SEQUENCE [LARGE SCALE GENOMIC DNA]</scope>
    <source>
        <strain evidence="1 2">ATCC BAA-2683</strain>
    </source>
</reference>
<dbReference type="AlphaFoldDB" id="A0A2S8BEK9"/>
<evidence type="ECO:0000313" key="2">
    <source>
        <dbReference type="Proteomes" id="UP000238296"/>
    </source>
</evidence>
<dbReference type="Proteomes" id="UP000238296">
    <property type="component" value="Unassembled WGS sequence"/>
</dbReference>
<evidence type="ECO:0000313" key="1">
    <source>
        <dbReference type="EMBL" id="PQM45069.1"/>
    </source>
</evidence>